<dbReference type="Gene3D" id="3.40.190.10">
    <property type="entry name" value="Periplasmic binding protein-like II"/>
    <property type="match status" value="2"/>
</dbReference>
<reference evidence="7" key="1">
    <citation type="journal article" date="2019" name="Int. J. Syst. Evol. Microbiol.">
        <title>The Global Catalogue of Microorganisms (GCM) 10K type strain sequencing project: providing services to taxonomists for standard genome sequencing and annotation.</title>
        <authorList>
            <consortium name="The Broad Institute Genomics Platform"/>
            <consortium name="The Broad Institute Genome Sequencing Center for Infectious Disease"/>
            <person name="Wu L."/>
            <person name="Ma J."/>
        </authorList>
    </citation>
    <scope>NUCLEOTIDE SEQUENCE [LARGE SCALE GENOMIC DNA]</scope>
    <source>
        <strain evidence="7">KCTC 52366</strain>
    </source>
</reference>
<dbReference type="InterPro" id="IPR000847">
    <property type="entry name" value="LysR_HTH_N"/>
</dbReference>
<gene>
    <name evidence="6" type="ORF">ACFOGP_00310</name>
</gene>
<dbReference type="InterPro" id="IPR036388">
    <property type="entry name" value="WH-like_DNA-bd_sf"/>
</dbReference>
<keyword evidence="2" id="KW-0805">Transcription regulation</keyword>
<keyword evidence="3" id="KW-0238">DNA-binding</keyword>
<proteinExistence type="inferred from homology"/>
<dbReference type="Pfam" id="PF03466">
    <property type="entry name" value="LysR_substrate"/>
    <property type="match status" value="1"/>
</dbReference>
<dbReference type="CDD" id="cd08459">
    <property type="entry name" value="PBP2_DntR_NahR_LinR_like"/>
    <property type="match status" value="1"/>
</dbReference>
<dbReference type="RefSeq" id="WP_379559772.1">
    <property type="nucleotide sequence ID" value="NZ_JBHRTB010000001.1"/>
</dbReference>
<evidence type="ECO:0000259" key="5">
    <source>
        <dbReference type="PROSITE" id="PS50931"/>
    </source>
</evidence>
<comment type="caution">
    <text evidence="6">The sequence shown here is derived from an EMBL/GenBank/DDBJ whole genome shotgun (WGS) entry which is preliminary data.</text>
</comment>
<name>A0ABV7GPS8_9RHOB</name>
<keyword evidence="4" id="KW-0804">Transcription</keyword>
<evidence type="ECO:0000256" key="3">
    <source>
        <dbReference type="ARBA" id="ARBA00023125"/>
    </source>
</evidence>
<dbReference type="InterPro" id="IPR036390">
    <property type="entry name" value="WH_DNA-bd_sf"/>
</dbReference>
<accession>A0ABV7GPS8</accession>
<dbReference type="InterPro" id="IPR050389">
    <property type="entry name" value="LysR-type_TF"/>
</dbReference>
<evidence type="ECO:0000256" key="1">
    <source>
        <dbReference type="ARBA" id="ARBA00009437"/>
    </source>
</evidence>
<dbReference type="PANTHER" id="PTHR30118">
    <property type="entry name" value="HTH-TYPE TRANSCRIPTIONAL REGULATOR LEUO-RELATED"/>
    <property type="match status" value="1"/>
</dbReference>
<evidence type="ECO:0000256" key="4">
    <source>
        <dbReference type="ARBA" id="ARBA00023163"/>
    </source>
</evidence>
<dbReference type="Pfam" id="PF00126">
    <property type="entry name" value="HTH_1"/>
    <property type="match status" value="1"/>
</dbReference>
<dbReference type="SUPFAM" id="SSF53850">
    <property type="entry name" value="Periplasmic binding protein-like II"/>
    <property type="match status" value="1"/>
</dbReference>
<protein>
    <submittedName>
        <fullName evidence="6">LysR family transcriptional regulator</fullName>
    </submittedName>
</protein>
<feature type="domain" description="HTH lysR-type" evidence="5">
    <location>
        <begin position="9"/>
        <end position="66"/>
    </location>
</feature>
<dbReference type="PROSITE" id="PS50931">
    <property type="entry name" value="HTH_LYSR"/>
    <property type="match status" value="1"/>
</dbReference>
<evidence type="ECO:0000313" key="7">
    <source>
        <dbReference type="Proteomes" id="UP001595632"/>
    </source>
</evidence>
<keyword evidence="7" id="KW-1185">Reference proteome</keyword>
<dbReference type="InterPro" id="IPR005119">
    <property type="entry name" value="LysR_subst-bd"/>
</dbReference>
<dbReference type="Proteomes" id="UP001595632">
    <property type="component" value="Unassembled WGS sequence"/>
</dbReference>
<comment type="similarity">
    <text evidence="1">Belongs to the LysR transcriptional regulatory family.</text>
</comment>
<dbReference type="EMBL" id="JBHRTB010000001">
    <property type="protein sequence ID" value="MFC3141132.1"/>
    <property type="molecule type" value="Genomic_DNA"/>
</dbReference>
<dbReference type="SUPFAM" id="SSF46785">
    <property type="entry name" value="Winged helix' DNA-binding domain"/>
    <property type="match status" value="1"/>
</dbReference>
<sequence length="309" mass="34689">MKPVHPTRFDLNLVKVFLAISDTRSLTDAGQRLGLTQPAVSHALKRLRDQFQDPLFQRVGNRMEPTETATRLRGPFETALSLLDRTIHDAHSFDPAQSARRFRIAMTDTGEFYSMPRILAALDRVAPRASLTSVRIDPEETESALRSGQVDLALGYLPGLEDARCRGEQLIQDRLVCLMREDHPAATGPWTEDSFAGLSFVDVSRAATGYQMAREILEQRGIRIGARARLEHFTVVPEVVRQSDFVAIFPHSIYARLAPRGGFVMRDLPFDLPPYDIKLWVHDSFATDPALAWLRGLIVQTLTAQEDTP</sequence>
<dbReference type="PANTHER" id="PTHR30118:SF15">
    <property type="entry name" value="TRANSCRIPTIONAL REGULATORY PROTEIN"/>
    <property type="match status" value="1"/>
</dbReference>
<organism evidence="6 7">
    <name type="scientific">Psychromarinibacter halotolerans</name>
    <dbReference type="NCBI Taxonomy" id="1775175"/>
    <lineage>
        <taxon>Bacteria</taxon>
        <taxon>Pseudomonadati</taxon>
        <taxon>Pseudomonadota</taxon>
        <taxon>Alphaproteobacteria</taxon>
        <taxon>Rhodobacterales</taxon>
        <taxon>Paracoccaceae</taxon>
        <taxon>Psychromarinibacter</taxon>
    </lineage>
</organism>
<dbReference type="Gene3D" id="1.10.10.10">
    <property type="entry name" value="Winged helix-like DNA-binding domain superfamily/Winged helix DNA-binding domain"/>
    <property type="match status" value="1"/>
</dbReference>
<evidence type="ECO:0000256" key="2">
    <source>
        <dbReference type="ARBA" id="ARBA00023015"/>
    </source>
</evidence>
<evidence type="ECO:0000313" key="6">
    <source>
        <dbReference type="EMBL" id="MFC3141132.1"/>
    </source>
</evidence>
<dbReference type="PRINTS" id="PR00039">
    <property type="entry name" value="HTHLYSR"/>
</dbReference>